<dbReference type="SUPFAM" id="SSF52343">
    <property type="entry name" value="Ferredoxin reductase-like, C-terminal NADP-linked domain"/>
    <property type="match status" value="1"/>
</dbReference>
<dbReference type="InterPro" id="IPR017927">
    <property type="entry name" value="FAD-bd_FR_type"/>
</dbReference>
<dbReference type="InterPro" id="IPR039261">
    <property type="entry name" value="FNR_nucleotide-bd"/>
</dbReference>
<keyword evidence="2" id="KW-0001">2Fe-2S</keyword>
<dbReference type="InterPro" id="IPR050415">
    <property type="entry name" value="MRET"/>
</dbReference>
<feature type="domain" description="FAD-binding FR-type" evidence="8">
    <location>
        <begin position="8"/>
        <end position="106"/>
    </location>
</feature>
<dbReference type="PANTHER" id="PTHR47354:SF1">
    <property type="entry name" value="CARNITINE MONOOXYGENASE REDUCTASE SUBUNIT"/>
    <property type="match status" value="1"/>
</dbReference>
<dbReference type="PANTHER" id="PTHR47354">
    <property type="entry name" value="NADH OXIDOREDUCTASE HCR"/>
    <property type="match status" value="1"/>
</dbReference>
<sequence>MSSEGSAVSSRLAVVTARQDAGLNICLLTLQAEDGAPLPPATPGAHIDVHLPDGRSRQYSLLSSAPYRIAIKALRDGRGASQWLYDNLAVDDLVRISAPRNNFSLREGATDTVLLAGGIGVTALLCMYDTLSAIGRTVSLHYWARSQEETFLHAELSGKEGIHIHSCGGRATSMAAVMAGHGPAADLYCCGPERMLTEFAILTRDRDPQRVHIERFEADSTGAFPQTDHGFTVKLARTGTTIAVSKNQSILEALIQAGINLEYSCEEGLCGACEARVIEGDPLHRDSVRTPLEHNKRRTIMLCVSRVRSSDTLVLDL</sequence>
<evidence type="ECO:0000259" key="8">
    <source>
        <dbReference type="PROSITE" id="PS51384"/>
    </source>
</evidence>
<proteinExistence type="predicted"/>
<dbReference type="CDD" id="cd06185">
    <property type="entry name" value="PDR_like"/>
    <property type="match status" value="1"/>
</dbReference>
<dbReference type="Gene3D" id="2.40.30.10">
    <property type="entry name" value="Translation factors"/>
    <property type="match status" value="1"/>
</dbReference>
<evidence type="ECO:0000256" key="5">
    <source>
        <dbReference type="ARBA" id="ARBA00023004"/>
    </source>
</evidence>
<dbReference type="PROSITE" id="PS51085">
    <property type="entry name" value="2FE2S_FER_2"/>
    <property type="match status" value="1"/>
</dbReference>
<dbReference type="PRINTS" id="PR00409">
    <property type="entry name" value="PHDIOXRDTASE"/>
</dbReference>
<dbReference type="InterPro" id="IPR001041">
    <property type="entry name" value="2Fe-2S_ferredoxin-type"/>
</dbReference>
<keyword evidence="5" id="KW-0408">Iron</keyword>
<organism evidence="9 10">
    <name type="scientific">Acetobacter conturbans</name>
    <dbReference type="NCBI Taxonomy" id="1737472"/>
    <lineage>
        <taxon>Bacteria</taxon>
        <taxon>Pseudomonadati</taxon>
        <taxon>Pseudomonadota</taxon>
        <taxon>Alphaproteobacteria</taxon>
        <taxon>Acetobacterales</taxon>
        <taxon>Acetobacteraceae</taxon>
        <taxon>Acetobacter</taxon>
    </lineage>
</organism>
<dbReference type="PROSITE" id="PS51384">
    <property type="entry name" value="FAD_FR"/>
    <property type="match status" value="1"/>
</dbReference>
<reference evidence="9 10" key="1">
    <citation type="journal article" date="2020" name="Int. J. Syst. Evol. Microbiol.">
        <title>Novel acetic acid bacteria from cider fermentations: Acetobacter conturbans sp. nov. and Acetobacter fallax sp. nov.</title>
        <authorList>
            <person name="Sombolestani A.S."/>
            <person name="Cleenwerck I."/>
            <person name="Cnockaert M."/>
            <person name="Borremans W."/>
            <person name="Wieme A.D."/>
            <person name="De Vuyst L."/>
            <person name="Vandamme P."/>
        </authorList>
    </citation>
    <scope>NUCLEOTIDE SEQUENCE [LARGE SCALE GENOMIC DNA]</scope>
    <source>
        <strain evidence="9 10">LMG 1627</strain>
    </source>
</reference>
<dbReference type="RefSeq" id="WP_173570931.1">
    <property type="nucleotide sequence ID" value="NZ_WOSY01000014.1"/>
</dbReference>
<comment type="caution">
    <text evidence="9">The sequence shown here is derived from an EMBL/GenBank/DDBJ whole genome shotgun (WGS) entry which is preliminary data.</text>
</comment>
<evidence type="ECO:0000256" key="3">
    <source>
        <dbReference type="ARBA" id="ARBA00022723"/>
    </source>
</evidence>
<protein>
    <submittedName>
        <fullName evidence="9">2Fe-2S iron-sulfur cluster binding domain-containing protein</fullName>
    </submittedName>
</protein>
<evidence type="ECO:0000256" key="1">
    <source>
        <dbReference type="ARBA" id="ARBA00022630"/>
    </source>
</evidence>
<dbReference type="Proteomes" id="UP000631653">
    <property type="component" value="Unassembled WGS sequence"/>
</dbReference>
<dbReference type="Gene3D" id="3.10.20.30">
    <property type="match status" value="1"/>
</dbReference>
<keyword evidence="3" id="KW-0479">Metal-binding</keyword>
<evidence type="ECO:0000259" key="7">
    <source>
        <dbReference type="PROSITE" id="PS51085"/>
    </source>
</evidence>
<keyword evidence="4" id="KW-0560">Oxidoreductase</keyword>
<gene>
    <name evidence="9" type="ORF">GOB81_13365</name>
</gene>
<dbReference type="Pfam" id="PF00111">
    <property type="entry name" value="Fer2"/>
    <property type="match status" value="1"/>
</dbReference>
<name>A0ABX0K463_9PROT</name>
<dbReference type="InterPro" id="IPR036010">
    <property type="entry name" value="2Fe-2S_ferredoxin-like_sf"/>
</dbReference>
<dbReference type="EMBL" id="WOSY01000014">
    <property type="protein sequence ID" value="NHN89601.1"/>
    <property type="molecule type" value="Genomic_DNA"/>
</dbReference>
<dbReference type="SUPFAM" id="SSF54292">
    <property type="entry name" value="2Fe-2S ferredoxin-like"/>
    <property type="match status" value="1"/>
</dbReference>
<dbReference type="Gene3D" id="3.40.50.80">
    <property type="entry name" value="Nucleotide-binding domain of ferredoxin-NADP reductase (FNR) module"/>
    <property type="match status" value="1"/>
</dbReference>
<keyword evidence="10" id="KW-1185">Reference proteome</keyword>
<evidence type="ECO:0000256" key="2">
    <source>
        <dbReference type="ARBA" id="ARBA00022714"/>
    </source>
</evidence>
<dbReference type="CDD" id="cd00207">
    <property type="entry name" value="fer2"/>
    <property type="match status" value="1"/>
</dbReference>
<dbReference type="SUPFAM" id="SSF63380">
    <property type="entry name" value="Riboflavin synthase domain-like"/>
    <property type="match status" value="1"/>
</dbReference>
<evidence type="ECO:0000256" key="4">
    <source>
        <dbReference type="ARBA" id="ARBA00023002"/>
    </source>
</evidence>
<dbReference type="InterPro" id="IPR017938">
    <property type="entry name" value="Riboflavin_synthase-like_b-brl"/>
</dbReference>
<dbReference type="InterPro" id="IPR012675">
    <property type="entry name" value="Beta-grasp_dom_sf"/>
</dbReference>
<accession>A0ABX0K463</accession>
<keyword evidence="6" id="KW-0411">Iron-sulfur</keyword>
<dbReference type="PROSITE" id="PS00197">
    <property type="entry name" value="2FE2S_FER_1"/>
    <property type="match status" value="1"/>
</dbReference>
<feature type="domain" description="2Fe-2S ferredoxin-type" evidence="7">
    <location>
        <begin position="231"/>
        <end position="317"/>
    </location>
</feature>
<dbReference type="InterPro" id="IPR006058">
    <property type="entry name" value="2Fe2S_fd_BS"/>
</dbReference>
<keyword evidence="1" id="KW-0285">Flavoprotein</keyword>
<evidence type="ECO:0000313" key="9">
    <source>
        <dbReference type="EMBL" id="NHN89601.1"/>
    </source>
</evidence>
<evidence type="ECO:0000313" key="10">
    <source>
        <dbReference type="Proteomes" id="UP000631653"/>
    </source>
</evidence>
<evidence type="ECO:0000256" key="6">
    <source>
        <dbReference type="ARBA" id="ARBA00023014"/>
    </source>
</evidence>